<keyword evidence="5" id="KW-0808">Transferase</keyword>
<dbReference type="GO" id="GO:0000155">
    <property type="term" value="F:phosphorelay sensor kinase activity"/>
    <property type="evidence" value="ECO:0007669"/>
    <property type="project" value="InterPro"/>
</dbReference>
<proteinExistence type="predicted"/>
<evidence type="ECO:0000259" key="10">
    <source>
        <dbReference type="PROSITE" id="PS50112"/>
    </source>
</evidence>
<accession>A0A255HQ06</accession>
<evidence type="ECO:0000256" key="1">
    <source>
        <dbReference type="ARBA" id="ARBA00000085"/>
    </source>
</evidence>
<keyword evidence="12" id="KW-1185">Reference proteome</keyword>
<dbReference type="PROSITE" id="PS50112">
    <property type="entry name" value="PAS"/>
    <property type="match status" value="1"/>
</dbReference>
<evidence type="ECO:0000256" key="7">
    <source>
        <dbReference type="ARBA" id="ARBA00023012"/>
    </source>
</evidence>
<evidence type="ECO:0000256" key="2">
    <source>
        <dbReference type="ARBA" id="ARBA00004370"/>
    </source>
</evidence>
<dbReference type="SMART" id="SM00387">
    <property type="entry name" value="HATPase_c"/>
    <property type="match status" value="1"/>
</dbReference>
<name>A0A255HQ06_9FIRM</name>
<dbReference type="InterPro" id="IPR003594">
    <property type="entry name" value="HATPase_dom"/>
</dbReference>
<evidence type="ECO:0000256" key="5">
    <source>
        <dbReference type="ARBA" id="ARBA00022679"/>
    </source>
</evidence>
<dbReference type="Gene3D" id="3.30.450.20">
    <property type="entry name" value="PAS domain"/>
    <property type="match status" value="1"/>
</dbReference>
<dbReference type="Gene3D" id="1.10.287.130">
    <property type="match status" value="1"/>
</dbReference>
<keyword evidence="8" id="KW-1133">Transmembrane helix</keyword>
<comment type="caution">
    <text evidence="11">The sequence shown here is derived from an EMBL/GenBank/DDBJ whole genome shotgun (WGS) entry which is preliminary data.</text>
</comment>
<organism evidence="11 12">
    <name type="scientific">Romboutsia maritimum</name>
    <dbReference type="NCBI Taxonomy" id="2020948"/>
    <lineage>
        <taxon>Bacteria</taxon>
        <taxon>Bacillati</taxon>
        <taxon>Bacillota</taxon>
        <taxon>Clostridia</taxon>
        <taxon>Peptostreptococcales</taxon>
        <taxon>Peptostreptococcaceae</taxon>
        <taxon>Romboutsia</taxon>
    </lineage>
</organism>
<dbReference type="EC" id="2.7.13.3" evidence="3"/>
<feature type="domain" description="PAS" evidence="10">
    <location>
        <begin position="535"/>
        <end position="577"/>
    </location>
</feature>
<dbReference type="CDD" id="cd00082">
    <property type="entry name" value="HisKA"/>
    <property type="match status" value="1"/>
</dbReference>
<dbReference type="InterPro" id="IPR003661">
    <property type="entry name" value="HisK_dim/P_dom"/>
</dbReference>
<keyword evidence="4" id="KW-0597">Phosphoprotein</keyword>
<feature type="transmembrane region" description="Helical" evidence="8">
    <location>
        <begin position="75"/>
        <end position="96"/>
    </location>
</feature>
<dbReference type="PANTHER" id="PTHR43547">
    <property type="entry name" value="TWO-COMPONENT HISTIDINE KINASE"/>
    <property type="match status" value="1"/>
</dbReference>
<feature type="domain" description="Histidine kinase" evidence="9">
    <location>
        <begin position="669"/>
        <end position="892"/>
    </location>
</feature>
<keyword evidence="8" id="KW-0472">Membrane</keyword>
<evidence type="ECO:0000259" key="9">
    <source>
        <dbReference type="PROSITE" id="PS50109"/>
    </source>
</evidence>
<sequence length="919" mass="108487">MGEAYIEIEEENFKNLSFNNKRICFLLNLFLIILAIYNINLYVISINAFGISILLIFGHNAMYLKNSNQENFIRILQISSIILIFAQAYSFCNIFIYQRTAILLTFSIVNISRILYLFKIAKNSFYKYKIICAYIMVIFLHIILNMRFSSNEIYEARIIIDIIISVINLLIIHKLHNKEKYYKVMMNLGNYIIISQITYLFYKIFNYKIFFIITLLLLFNYVYYGYRCTIKYNLIYPFIELDKNNKVLDINSKKIDFDNLSIKSKILVQNKLKNCINKKNELLKTTFLFMPSLTIVTDENFNIIHKNNQFRQVFNEKVTNFSEVFGNNYNEKLLKNLYREINNNNSLDEIIYLNDKIYMLNVTKSSYKENTGYLISLINITKEKKMEEELISLNEEYKKIVYNIPCAIMMKTTGKTNYEDKITSVNKKFEEKFGYPEDELKNISMAEFIEKVKVQEFDTREYKIINRSIKENIDKLNYCEDGDYVKNYLVLNNNKNYKIVEVNIKDYIVEKELFKLLNIKNVTEEMIIRKKRNDQKIIYKKVLDAIPEAILVEDIKTNRVLYTNKELKLLLGINEDKRGLIVQKYRNNIIKEYIHNIYLGCEDKIINIENENKENKEIRIISKKMIFGEREAKLRLIKDIKEEKEAEKIKGDLIRQREYDNLKMAFFTNMSHEIKTPLNNIYSSTQLIESLYKKNKIKDVNDIVNKHIKITKQNMFRLLRLIENIINISQVKSDLYKFNATNFDIVYITEKIVTSILAYAESKNIKLTFEANQESLIVGLDPEAMERVILNILSNAIKFTPKNGQIKVQVNKKNNMVEISIKDSGVGIEKEKLNFICERFQQIENSNISNEFGSGIGLYLTKSLVELQKGDMYIDSKIGEGTKVTVLFPIKEVVETVNVKDNYNSNIEKIEIEFFDIYK</sequence>
<keyword evidence="6 11" id="KW-0418">Kinase</keyword>
<comment type="subcellular location">
    <subcellularLocation>
        <location evidence="2">Membrane</location>
    </subcellularLocation>
</comment>
<evidence type="ECO:0000313" key="11">
    <source>
        <dbReference type="EMBL" id="RDY23876.1"/>
    </source>
</evidence>
<evidence type="ECO:0000313" key="12">
    <source>
        <dbReference type="Proteomes" id="UP000243494"/>
    </source>
</evidence>
<comment type="catalytic activity">
    <reaction evidence="1">
        <text>ATP + protein L-histidine = ADP + protein N-phospho-L-histidine.</text>
        <dbReference type="EC" id="2.7.13.3"/>
    </reaction>
</comment>
<dbReference type="CDD" id="cd00130">
    <property type="entry name" value="PAS"/>
    <property type="match status" value="1"/>
</dbReference>
<evidence type="ECO:0000256" key="8">
    <source>
        <dbReference type="SAM" id="Phobius"/>
    </source>
</evidence>
<keyword evidence="7" id="KW-0902">Two-component regulatory system</keyword>
<dbReference type="InterPro" id="IPR036097">
    <property type="entry name" value="HisK_dim/P_sf"/>
</dbReference>
<feature type="transmembrane region" description="Helical" evidence="8">
    <location>
        <begin position="154"/>
        <end position="172"/>
    </location>
</feature>
<reference evidence="11 12" key="1">
    <citation type="journal article" date="2017" name="Genome Announc.">
        <title>Draft Genome Sequence of Romboutsia maritimum sp. nov. Strain CCRI-22766(T), Isolated from Coastal Estuarine Mud.</title>
        <authorList>
            <person name="Maheux A.F."/>
            <person name="Boudreau D.K."/>
            <person name="Berube E."/>
            <person name="Boissinot M."/>
            <person name="Raymond F."/>
            <person name="Brodeur S."/>
            <person name="Corbeil J."/>
            <person name="Brightwell G."/>
            <person name="Broda D."/>
            <person name="Omar R.F."/>
            <person name="Bergeron M.G."/>
        </authorList>
    </citation>
    <scope>NUCLEOTIDE SEQUENCE [LARGE SCALE GENOMIC DNA]</scope>
    <source>
        <strain evidence="11 12">CCRI-22766</strain>
    </source>
</reference>
<feature type="transmembrane region" description="Helical" evidence="8">
    <location>
        <begin position="23"/>
        <end position="40"/>
    </location>
</feature>
<dbReference type="Pfam" id="PF13188">
    <property type="entry name" value="PAS_8"/>
    <property type="match status" value="2"/>
</dbReference>
<dbReference type="SUPFAM" id="SSF47384">
    <property type="entry name" value="Homodimeric domain of signal transducing histidine kinase"/>
    <property type="match status" value="1"/>
</dbReference>
<dbReference type="RefSeq" id="WP_095405083.1">
    <property type="nucleotide sequence ID" value="NZ_NOJZ02000007.1"/>
</dbReference>
<dbReference type="SMART" id="SM00388">
    <property type="entry name" value="HisKA"/>
    <property type="match status" value="1"/>
</dbReference>
<dbReference type="SUPFAM" id="SSF55874">
    <property type="entry name" value="ATPase domain of HSP90 chaperone/DNA topoisomerase II/histidine kinase"/>
    <property type="match status" value="1"/>
</dbReference>
<gene>
    <name evidence="11" type="ORF">CHF27_005865</name>
</gene>
<evidence type="ECO:0000256" key="4">
    <source>
        <dbReference type="ARBA" id="ARBA00022553"/>
    </source>
</evidence>
<keyword evidence="8" id="KW-0812">Transmembrane</keyword>
<feature type="transmembrane region" description="Helical" evidence="8">
    <location>
        <begin position="130"/>
        <end position="148"/>
    </location>
</feature>
<dbReference type="InterPro" id="IPR004358">
    <property type="entry name" value="Sig_transdc_His_kin-like_C"/>
</dbReference>
<dbReference type="OrthoDB" id="9813151at2"/>
<feature type="transmembrane region" description="Helical" evidence="8">
    <location>
        <begin position="102"/>
        <end position="118"/>
    </location>
</feature>
<dbReference type="FunFam" id="3.30.565.10:FF:000006">
    <property type="entry name" value="Sensor histidine kinase WalK"/>
    <property type="match status" value="1"/>
</dbReference>
<dbReference type="PRINTS" id="PR00344">
    <property type="entry name" value="BCTRLSENSOR"/>
</dbReference>
<dbReference type="InterPro" id="IPR005467">
    <property type="entry name" value="His_kinase_dom"/>
</dbReference>
<protein>
    <recommendedName>
        <fullName evidence="3">histidine kinase</fullName>
        <ecNumber evidence="3">2.7.13.3</ecNumber>
    </recommendedName>
</protein>
<evidence type="ECO:0000256" key="6">
    <source>
        <dbReference type="ARBA" id="ARBA00022777"/>
    </source>
</evidence>
<dbReference type="Pfam" id="PF00512">
    <property type="entry name" value="HisKA"/>
    <property type="match status" value="1"/>
</dbReference>
<dbReference type="GO" id="GO:0016020">
    <property type="term" value="C:membrane"/>
    <property type="evidence" value="ECO:0007669"/>
    <property type="project" value="UniProtKB-SubCell"/>
</dbReference>
<dbReference type="Gene3D" id="3.30.565.10">
    <property type="entry name" value="Histidine kinase-like ATPase, C-terminal domain"/>
    <property type="match status" value="1"/>
</dbReference>
<dbReference type="EMBL" id="NOJZ02000007">
    <property type="protein sequence ID" value="RDY23876.1"/>
    <property type="molecule type" value="Genomic_DNA"/>
</dbReference>
<feature type="transmembrane region" description="Helical" evidence="8">
    <location>
        <begin position="208"/>
        <end position="226"/>
    </location>
</feature>
<dbReference type="Proteomes" id="UP000243494">
    <property type="component" value="Unassembled WGS sequence"/>
</dbReference>
<dbReference type="Pfam" id="PF02518">
    <property type="entry name" value="HATPase_c"/>
    <property type="match status" value="1"/>
</dbReference>
<dbReference type="AlphaFoldDB" id="A0A255HQ06"/>
<dbReference type="PROSITE" id="PS50109">
    <property type="entry name" value="HIS_KIN"/>
    <property type="match status" value="1"/>
</dbReference>
<evidence type="ECO:0000256" key="3">
    <source>
        <dbReference type="ARBA" id="ARBA00012438"/>
    </source>
</evidence>
<dbReference type="InterPro" id="IPR035965">
    <property type="entry name" value="PAS-like_dom_sf"/>
</dbReference>
<dbReference type="PANTHER" id="PTHR43547:SF2">
    <property type="entry name" value="HYBRID SIGNAL TRANSDUCTION HISTIDINE KINASE C"/>
    <property type="match status" value="1"/>
</dbReference>
<dbReference type="NCBIfam" id="TIGR00229">
    <property type="entry name" value="sensory_box"/>
    <property type="match status" value="1"/>
</dbReference>
<dbReference type="InterPro" id="IPR000014">
    <property type="entry name" value="PAS"/>
</dbReference>
<dbReference type="SUPFAM" id="SSF55785">
    <property type="entry name" value="PYP-like sensor domain (PAS domain)"/>
    <property type="match status" value="1"/>
</dbReference>
<dbReference type="InterPro" id="IPR036890">
    <property type="entry name" value="HATPase_C_sf"/>
</dbReference>